<dbReference type="Proteomes" id="UP000821865">
    <property type="component" value="Chromosome 6"/>
</dbReference>
<comment type="caution">
    <text evidence="1">The sequence shown here is derived from an EMBL/GenBank/DDBJ whole genome shotgun (WGS) entry which is preliminary data.</text>
</comment>
<proteinExistence type="predicted"/>
<reference evidence="1" key="1">
    <citation type="submission" date="2020-05" db="EMBL/GenBank/DDBJ databases">
        <title>Large-scale comparative analyses of tick genomes elucidate their genetic diversity and vector capacities.</title>
        <authorList>
            <person name="Jia N."/>
            <person name="Wang J."/>
            <person name="Shi W."/>
            <person name="Du L."/>
            <person name="Sun Y."/>
            <person name="Zhan W."/>
            <person name="Jiang J."/>
            <person name="Wang Q."/>
            <person name="Zhang B."/>
            <person name="Ji P."/>
            <person name="Sakyi L.B."/>
            <person name="Cui X."/>
            <person name="Yuan T."/>
            <person name="Jiang B."/>
            <person name="Yang W."/>
            <person name="Lam T.T.-Y."/>
            <person name="Chang Q."/>
            <person name="Ding S."/>
            <person name="Wang X."/>
            <person name="Zhu J."/>
            <person name="Ruan X."/>
            <person name="Zhao L."/>
            <person name="Wei J."/>
            <person name="Que T."/>
            <person name="Du C."/>
            <person name="Cheng J."/>
            <person name="Dai P."/>
            <person name="Han X."/>
            <person name="Huang E."/>
            <person name="Gao Y."/>
            <person name="Liu J."/>
            <person name="Shao H."/>
            <person name="Ye R."/>
            <person name="Li L."/>
            <person name="Wei W."/>
            <person name="Wang X."/>
            <person name="Wang C."/>
            <person name="Yang T."/>
            <person name="Huo Q."/>
            <person name="Li W."/>
            <person name="Guo W."/>
            <person name="Chen H."/>
            <person name="Zhou L."/>
            <person name="Ni X."/>
            <person name="Tian J."/>
            <person name="Zhou Y."/>
            <person name="Sheng Y."/>
            <person name="Liu T."/>
            <person name="Pan Y."/>
            <person name="Xia L."/>
            <person name="Li J."/>
            <person name="Zhao F."/>
            <person name="Cao W."/>
        </authorList>
    </citation>
    <scope>NUCLEOTIDE SEQUENCE</scope>
    <source>
        <strain evidence="1">Dsil-2018</strain>
    </source>
</reference>
<accession>A0ACB8CNA2</accession>
<name>A0ACB8CNA2_DERSI</name>
<sequence>MMVIVLLGPISLFASSIAGLIFQLVVSMWTAVSLSWTSTEQDGTVVGVCTVKHCQAEGVLAGSCEKFFVHDSRKEIANGQPWTLASVEVTDPSDALLFHTVYRSPPGRPSAPLEVQVSPLNSSALELRWSPPELGRGPVDGYLVKWHTFYGDGESLRLGSRDLRSLVIADVEELNTYTVQVAAYNLWSGSFLAGEEAVAYGISYSSGMNVNVSSGLTWAVLTWTLRHDVVEQVLLTCCEPEQPDACPHEVVLNSSARKHRLQGLEPWRAYDLRFFRYEGMALVLRKRFRTGNTAAEEVAPSAAPPNVTYTFLDDGSALVSWIPGPTCTPAAAPTSNVSRSGDGEGYLVSWAPVLDQGSSAAADSVREEITTDTQLTLRRLTPSTAYAVEVHARTGCVADDEPIVWTLRIETPPATSSMVVAANATH</sequence>
<evidence type="ECO:0000313" key="2">
    <source>
        <dbReference type="Proteomes" id="UP000821865"/>
    </source>
</evidence>
<organism evidence="1 2">
    <name type="scientific">Dermacentor silvarum</name>
    <name type="common">Tick</name>
    <dbReference type="NCBI Taxonomy" id="543639"/>
    <lineage>
        <taxon>Eukaryota</taxon>
        <taxon>Metazoa</taxon>
        <taxon>Ecdysozoa</taxon>
        <taxon>Arthropoda</taxon>
        <taxon>Chelicerata</taxon>
        <taxon>Arachnida</taxon>
        <taxon>Acari</taxon>
        <taxon>Parasitiformes</taxon>
        <taxon>Ixodida</taxon>
        <taxon>Ixodoidea</taxon>
        <taxon>Ixodidae</taxon>
        <taxon>Rhipicephalinae</taxon>
        <taxon>Dermacentor</taxon>
    </lineage>
</organism>
<evidence type="ECO:0000313" key="1">
    <source>
        <dbReference type="EMBL" id="KAH7946322.1"/>
    </source>
</evidence>
<protein>
    <submittedName>
        <fullName evidence="1">Uncharacterized protein</fullName>
    </submittedName>
</protein>
<gene>
    <name evidence="1" type="ORF">HPB49_023201</name>
</gene>
<dbReference type="EMBL" id="CM023475">
    <property type="protein sequence ID" value="KAH7946322.1"/>
    <property type="molecule type" value="Genomic_DNA"/>
</dbReference>
<keyword evidence="2" id="KW-1185">Reference proteome</keyword>